<accession>A0AC34GP39</accession>
<organism evidence="1 2">
    <name type="scientific">Panagrolaimus sp. ES5</name>
    <dbReference type="NCBI Taxonomy" id="591445"/>
    <lineage>
        <taxon>Eukaryota</taxon>
        <taxon>Metazoa</taxon>
        <taxon>Ecdysozoa</taxon>
        <taxon>Nematoda</taxon>
        <taxon>Chromadorea</taxon>
        <taxon>Rhabditida</taxon>
        <taxon>Tylenchina</taxon>
        <taxon>Panagrolaimomorpha</taxon>
        <taxon>Panagrolaimoidea</taxon>
        <taxon>Panagrolaimidae</taxon>
        <taxon>Panagrolaimus</taxon>
    </lineage>
</organism>
<proteinExistence type="predicted"/>
<sequence>MINEYRIRNDSGSHNSAITATLPPGVIYDSRFAAAATEKQKATLSSRARTWIRFLLIAITLLCLTSLWSNILAFNFVMVCLKSDAESNETSTSTSSNGRIPQFSTEQRTLLTSAVAVAALISNFFILPILTLMGVRTIFTVCGGISVIATAFMPLGIQTGFYSALLLRVLQGIAFSASFPVIGAISSKWAYYKQYGFVTSTLVGYVQLSPTISMPASGALCESELGWRSVFYAHAIVTAILFIIFCLIYRNTPSKHPFVTTIESTKIAINKVVQTKSESRKIPYIEILKTPAVWAVWIASIGNFTFVNMVFLYSPTYFHNTLGMEVAESGLSAALPAGLEFLLKVFCGFISDKVKCFSETNRLRFYNTIAYFGASGFLLILCFIDPSKNSTVCFLLLSTATALLGFTTGGFFKAGPLIAKQYSQFVTGNVSLGLTLTMIIVPFVKNGIAPMDSAENWRKIFFFMIAMLVITNIIFCIFIKADAATWTNDKETPTIISRSQIVPVQPTYTPSNRVTFNSTYID</sequence>
<evidence type="ECO:0000313" key="1">
    <source>
        <dbReference type="Proteomes" id="UP000887579"/>
    </source>
</evidence>
<dbReference type="WBParaSite" id="ES5_v2.g5690.t1">
    <property type="protein sequence ID" value="ES5_v2.g5690.t1"/>
    <property type="gene ID" value="ES5_v2.g5690"/>
</dbReference>
<name>A0AC34GP39_9BILA</name>
<reference evidence="2" key="1">
    <citation type="submission" date="2022-11" db="UniProtKB">
        <authorList>
            <consortium name="WormBaseParasite"/>
        </authorList>
    </citation>
    <scope>IDENTIFICATION</scope>
</reference>
<evidence type="ECO:0000313" key="2">
    <source>
        <dbReference type="WBParaSite" id="ES5_v2.g5690.t1"/>
    </source>
</evidence>
<protein>
    <submittedName>
        <fullName evidence="2">Major facilitator superfamily (MFS) profile domain-containing protein</fullName>
    </submittedName>
</protein>
<dbReference type="Proteomes" id="UP000887579">
    <property type="component" value="Unplaced"/>
</dbReference>